<accession>A0A6I3KLY1</accession>
<dbReference type="GO" id="GO:0009055">
    <property type="term" value="F:electron transfer activity"/>
    <property type="evidence" value="ECO:0007669"/>
    <property type="project" value="InterPro"/>
</dbReference>
<dbReference type="RefSeq" id="WP_324615092.1">
    <property type="nucleotide sequence ID" value="NZ_WMBQ01000002.1"/>
</dbReference>
<name>A0A6I3KLY1_9HYPH</name>
<protein>
    <submittedName>
        <fullName evidence="2">C-type cytochrome, methanol metabolism-related</fullName>
    </submittedName>
</protein>
<dbReference type="InterPro" id="IPR036909">
    <property type="entry name" value="Cyt_c-like_dom_sf"/>
</dbReference>
<reference evidence="2 3" key="1">
    <citation type="submission" date="2019-11" db="EMBL/GenBank/DDBJ databases">
        <title>Identification of a novel strain.</title>
        <authorList>
            <person name="Xu Q."/>
            <person name="Wang G."/>
        </authorList>
    </citation>
    <scope>NUCLEOTIDE SEQUENCE [LARGE SCALE GENOMIC DNA]</scope>
    <source>
        <strain evidence="3">xq</strain>
    </source>
</reference>
<dbReference type="InterPro" id="IPR022411">
    <property type="entry name" value="C-typ_cyt_methanol_metab-rel"/>
</dbReference>
<sequence length="209" mass="22127">MRRISLAVVTAIALGGVYWSAIAQDAKEPAKKEAPAPAAGAEVQPGLQKEATLADGCISQEGAEFKDGKWVLPDGTPTFRVCHKDGGAFVVDWATYNGYRRYHGECHVCHGPNGLGSTYAPALADSLKSMPYGDFLGVVASGRVRDAAGTKFVMPAFGDNKNVMCFINDLYAYLKARSSGALPAGQLGGRNRDEKPEQAKAEEKACLGS</sequence>
<evidence type="ECO:0000313" key="3">
    <source>
        <dbReference type="Proteomes" id="UP000440694"/>
    </source>
</evidence>
<dbReference type="AlphaFoldDB" id="A0A6I3KLY1"/>
<dbReference type="SUPFAM" id="SSF46626">
    <property type="entry name" value="Cytochrome c"/>
    <property type="match status" value="1"/>
</dbReference>
<comment type="caution">
    <text evidence="2">The sequence shown here is derived from an EMBL/GenBank/DDBJ whole genome shotgun (WGS) entry which is preliminary data.</text>
</comment>
<gene>
    <name evidence="2" type="ORF">GIW81_17530</name>
</gene>
<dbReference type="GO" id="GO:0020037">
    <property type="term" value="F:heme binding"/>
    <property type="evidence" value="ECO:0007669"/>
    <property type="project" value="InterPro"/>
</dbReference>
<dbReference type="NCBIfam" id="TIGR03874">
    <property type="entry name" value="4cys_cytochr"/>
    <property type="match status" value="1"/>
</dbReference>
<proteinExistence type="predicted"/>
<dbReference type="Proteomes" id="UP000440694">
    <property type="component" value="Unassembled WGS sequence"/>
</dbReference>
<keyword evidence="3" id="KW-1185">Reference proteome</keyword>
<evidence type="ECO:0000256" key="1">
    <source>
        <dbReference type="SAM" id="MobiDB-lite"/>
    </source>
</evidence>
<feature type="compositionally biased region" description="Basic and acidic residues" evidence="1">
    <location>
        <begin position="190"/>
        <end position="209"/>
    </location>
</feature>
<organism evidence="2 3">
    <name type="scientific">Hyphomicrobium album</name>
    <dbReference type="NCBI Taxonomy" id="2665159"/>
    <lineage>
        <taxon>Bacteria</taxon>
        <taxon>Pseudomonadati</taxon>
        <taxon>Pseudomonadota</taxon>
        <taxon>Alphaproteobacteria</taxon>
        <taxon>Hyphomicrobiales</taxon>
        <taxon>Hyphomicrobiaceae</taxon>
        <taxon>Hyphomicrobium</taxon>
    </lineage>
</organism>
<feature type="region of interest" description="Disordered" evidence="1">
    <location>
        <begin position="183"/>
        <end position="209"/>
    </location>
</feature>
<evidence type="ECO:0000313" key="2">
    <source>
        <dbReference type="EMBL" id="MTD96144.1"/>
    </source>
</evidence>
<dbReference type="Gene3D" id="1.10.760.10">
    <property type="entry name" value="Cytochrome c-like domain"/>
    <property type="match status" value="1"/>
</dbReference>
<dbReference type="EMBL" id="WMBQ01000002">
    <property type="protein sequence ID" value="MTD96144.1"/>
    <property type="molecule type" value="Genomic_DNA"/>
</dbReference>